<accession>A0A835U107</accession>
<evidence type="ECO:0000313" key="3">
    <source>
        <dbReference type="EMBL" id="KAI1231729.1"/>
    </source>
</evidence>
<dbReference type="EMBL" id="JADDUC020000024">
    <property type="protein sequence ID" value="KAI1231729.1"/>
    <property type="molecule type" value="Genomic_DNA"/>
</dbReference>
<reference evidence="3 4" key="2">
    <citation type="journal article" date="2021" name="J. Hered.">
        <title>Feather Gene Expression Elucidates the Developmental Basis of Plumage Iridescence in African Starlings.</title>
        <authorList>
            <person name="Rubenstein D.R."/>
            <person name="Corvelo A."/>
            <person name="MacManes M.D."/>
            <person name="Maia R."/>
            <person name="Narzisi G."/>
            <person name="Rousaki A."/>
            <person name="Vandenabeele P."/>
            <person name="Shawkey M.D."/>
            <person name="Solomon J."/>
        </authorList>
    </citation>
    <scope>NUCLEOTIDE SEQUENCE [LARGE SCALE GENOMIC DNA]</scope>
    <source>
        <strain evidence="3">SS15</strain>
    </source>
</reference>
<dbReference type="PANTHER" id="PTHR45728">
    <property type="entry name" value="ACETYL-COA CARBOXYLASE, ISOFORM A"/>
    <property type="match status" value="1"/>
</dbReference>
<dbReference type="Gene3D" id="3.90.226.10">
    <property type="entry name" value="2-enoyl-CoA Hydratase, Chain A, domain 1"/>
    <property type="match status" value="2"/>
</dbReference>
<reference evidence="2" key="1">
    <citation type="submission" date="2020-10" db="EMBL/GenBank/DDBJ databases">
        <title>Feather gene expression reveals the developmental basis of iridescence in African starlings.</title>
        <authorList>
            <person name="Rubenstein D.R."/>
        </authorList>
    </citation>
    <scope>NUCLEOTIDE SEQUENCE</scope>
    <source>
        <strain evidence="2">SS15</strain>
        <tissue evidence="2">Liver</tissue>
    </source>
</reference>
<dbReference type="SUPFAM" id="SSF52096">
    <property type="entry name" value="ClpP/crotonase"/>
    <property type="match status" value="1"/>
</dbReference>
<dbReference type="GO" id="GO:0006633">
    <property type="term" value="P:fatty acid biosynthetic process"/>
    <property type="evidence" value="ECO:0007669"/>
    <property type="project" value="TreeGrafter"/>
</dbReference>
<comment type="caution">
    <text evidence="2">The sequence shown here is derived from an EMBL/GenBank/DDBJ whole genome shotgun (WGS) entry which is preliminary data.</text>
</comment>
<evidence type="ECO:0000259" key="1">
    <source>
        <dbReference type="PROSITE" id="PS50980"/>
    </source>
</evidence>
<dbReference type="OrthoDB" id="14612at2759"/>
<dbReference type="GO" id="GO:0003989">
    <property type="term" value="F:acetyl-CoA carboxylase activity"/>
    <property type="evidence" value="ECO:0007669"/>
    <property type="project" value="InterPro"/>
</dbReference>
<dbReference type="InterPro" id="IPR034733">
    <property type="entry name" value="AcCoA_carboxyl_beta"/>
</dbReference>
<protein>
    <recommendedName>
        <fullName evidence="1">CoA carboxyltransferase N-terminal domain-containing protein</fullName>
    </recommendedName>
</protein>
<dbReference type="InterPro" id="IPR011762">
    <property type="entry name" value="COA_CT_N"/>
</dbReference>
<dbReference type="Pfam" id="PF01039">
    <property type="entry name" value="Carboxyl_trans"/>
    <property type="match status" value="1"/>
</dbReference>
<dbReference type="Proteomes" id="UP000618051">
    <property type="component" value="Unassembled WGS sequence"/>
</dbReference>
<proteinExistence type="predicted"/>
<evidence type="ECO:0000313" key="2">
    <source>
        <dbReference type="EMBL" id="KAG0124454.1"/>
    </source>
</evidence>
<dbReference type="InterPro" id="IPR049076">
    <property type="entry name" value="ACCA"/>
</dbReference>
<reference evidence="3" key="3">
    <citation type="submission" date="2022-01" db="EMBL/GenBank/DDBJ databases">
        <authorList>
            <person name="Rubenstein D.R."/>
        </authorList>
    </citation>
    <scope>NUCLEOTIDE SEQUENCE</scope>
    <source>
        <strain evidence="3">SS15</strain>
        <tissue evidence="3">Liver</tissue>
    </source>
</reference>
<dbReference type="AlphaFoldDB" id="A0A835U107"/>
<organism evidence="2">
    <name type="scientific">Lamprotornis superbus</name>
    <dbReference type="NCBI Taxonomy" id="245042"/>
    <lineage>
        <taxon>Eukaryota</taxon>
        <taxon>Metazoa</taxon>
        <taxon>Chordata</taxon>
        <taxon>Craniata</taxon>
        <taxon>Vertebrata</taxon>
        <taxon>Euteleostomi</taxon>
        <taxon>Archelosauria</taxon>
        <taxon>Archosauria</taxon>
        <taxon>Dinosauria</taxon>
        <taxon>Saurischia</taxon>
        <taxon>Theropoda</taxon>
        <taxon>Coelurosauria</taxon>
        <taxon>Aves</taxon>
        <taxon>Neognathae</taxon>
        <taxon>Neoaves</taxon>
        <taxon>Telluraves</taxon>
        <taxon>Australaves</taxon>
        <taxon>Passeriformes</taxon>
        <taxon>Sturnidae</taxon>
        <taxon>Lamprotornis</taxon>
    </lineage>
</organism>
<dbReference type="EMBL" id="JADDUC010000024">
    <property type="protein sequence ID" value="KAG0124454.1"/>
    <property type="molecule type" value="Genomic_DNA"/>
</dbReference>
<name>A0A835U107_9PASS</name>
<sequence>MEHVGVEESKEKIGMVAWKMTLKTPEYPEGRDIIVIGNDITYKIGSFGPQEHMLFLRASELARAQGIPRVYVAANSGARIGLAEEIRHMFHVAWEDPDNPYKGYKYLYLTPQDYKKVSALNSVHCEHVEENGESSKLIQQITGPCDSKAVCVSLRYKITDIIGKEDGLGVENLRGCGMIAGESSLAYESIITISLVTCRAIGIGAYVVRLGQRTIQVENSHLILTGCGALNKRERSSCQRQRVTSNSDDELKVSGTGAAAPGGLWAWLLTGHQ</sequence>
<feature type="domain" description="CoA carboxyltransferase N-terminal" evidence="1">
    <location>
        <begin position="1"/>
        <end position="273"/>
    </location>
</feature>
<evidence type="ECO:0000313" key="4">
    <source>
        <dbReference type="Proteomes" id="UP000618051"/>
    </source>
</evidence>
<dbReference type="PROSITE" id="PS50980">
    <property type="entry name" value="COA_CT_NTER"/>
    <property type="match status" value="1"/>
</dbReference>
<gene>
    <name evidence="3" type="ORF">IHE44_0007361</name>
    <name evidence="2" type="ORF">IHE44_006193</name>
</gene>
<dbReference type="PANTHER" id="PTHR45728:SF5">
    <property type="entry name" value="ACETYL-COA CARBOXYLASE 1"/>
    <property type="match status" value="1"/>
</dbReference>
<keyword evidence="4" id="KW-1185">Reference proteome</keyword>
<dbReference type="GO" id="GO:0005739">
    <property type="term" value="C:mitochondrion"/>
    <property type="evidence" value="ECO:0007669"/>
    <property type="project" value="TreeGrafter"/>
</dbReference>
<dbReference type="InterPro" id="IPR029045">
    <property type="entry name" value="ClpP/crotonase-like_dom_sf"/>
</dbReference>